<keyword evidence="1" id="KW-0479">Metal-binding</keyword>
<dbReference type="Pfam" id="PF17175">
    <property type="entry name" value="MOLO1"/>
    <property type="match status" value="1"/>
</dbReference>
<keyword evidence="8" id="KW-1185">Reference proteome</keyword>
<dbReference type="EMBL" id="DS469507">
    <property type="protein sequence ID" value="EDO49900.1"/>
    <property type="molecule type" value="Genomic_DNA"/>
</dbReference>
<proteinExistence type="predicted"/>
<reference evidence="7 8" key="1">
    <citation type="journal article" date="2007" name="Science">
        <title>Sea anemone genome reveals ancestral eumetazoan gene repertoire and genomic organization.</title>
        <authorList>
            <person name="Putnam N.H."/>
            <person name="Srivastava M."/>
            <person name="Hellsten U."/>
            <person name="Dirks B."/>
            <person name="Chapman J."/>
            <person name="Salamov A."/>
            <person name="Terry A."/>
            <person name="Shapiro H."/>
            <person name="Lindquist E."/>
            <person name="Kapitonov V.V."/>
            <person name="Jurka J."/>
            <person name="Genikhovich G."/>
            <person name="Grigoriev I.V."/>
            <person name="Lucas S.M."/>
            <person name="Steele R.E."/>
            <person name="Finnerty J.R."/>
            <person name="Technau U."/>
            <person name="Martindale M.Q."/>
            <person name="Rokhsar D.S."/>
        </authorList>
    </citation>
    <scope>NUCLEOTIDE SEQUENCE [LARGE SCALE GENOMIC DNA]</scope>
    <source>
        <strain evidence="8">CH2 X CH6</strain>
    </source>
</reference>
<dbReference type="PANTHER" id="PTHR33748:SF5">
    <property type="entry name" value="GROUND-LIKE DOMAIN-CONTAINING PROTEIN"/>
    <property type="match status" value="1"/>
</dbReference>
<dbReference type="SMART" id="SM00184">
    <property type="entry name" value="RING"/>
    <property type="match status" value="1"/>
</dbReference>
<dbReference type="AlphaFoldDB" id="A7RF56"/>
<evidence type="ECO:0000259" key="6">
    <source>
        <dbReference type="PROSITE" id="PS50089"/>
    </source>
</evidence>
<dbReference type="InterPro" id="IPR033438">
    <property type="entry name" value="MOLO1"/>
</dbReference>
<dbReference type="Gene3D" id="3.10.310.50">
    <property type="match status" value="1"/>
</dbReference>
<dbReference type="GO" id="GO:0016020">
    <property type="term" value="C:membrane"/>
    <property type="evidence" value="ECO:0000318"/>
    <property type="project" value="GO_Central"/>
</dbReference>
<feature type="transmembrane region" description="Helical" evidence="5">
    <location>
        <begin position="6"/>
        <end position="25"/>
    </location>
</feature>
<feature type="transmembrane region" description="Helical" evidence="5">
    <location>
        <begin position="368"/>
        <end position="390"/>
    </location>
</feature>
<dbReference type="SUPFAM" id="SSF57850">
    <property type="entry name" value="RING/U-box"/>
    <property type="match status" value="1"/>
</dbReference>
<evidence type="ECO:0000256" key="5">
    <source>
        <dbReference type="SAM" id="Phobius"/>
    </source>
</evidence>
<evidence type="ECO:0000256" key="4">
    <source>
        <dbReference type="PROSITE-ProRule" id="PRU00175"/>
    </source>
</evidence>
<accession>A7RF56</accession>
<dbReference type="InterPro" id="IPR017907">
    <property type="entry name" value="Znf_RING_CS"/>
</dbReference>
<sequence>MKRLFFHITLILATIFIAAILIKSASHKQGWSKEWYPNPYESYTACKTPSRFLCDPDDIIPTADKKTIGHILDKFESKTRSNFKNSTCGICTGVALMKKMKSPYWKFKETAENFSKYIYKRWKLDRKNCIILIISVLDRRTYIYTTTRRIANFHINSILLSELQVEIRNGQKPALVVTHAILKLQSMLSNTSKKHTVYNSLTGNLIFLQHFSYWLIQDYLCFVASIFIAVILSLILFAFVHWTCSKIYHLRYKNCFGRLKEIELDWLKETIDFDTCLQCSRESLQDSGVRVLLCGHKYCKDCANEREVQTCGRCPVTPNAERLLLRLQSLQRLYPTVITNKYIETWTSRDFTGKFSKHRLLTFMDWRVAFGLFLVINLLVLSCFGGSSMFRFTSFDKVARRSALWVN</sequence>
<evidence type="ECO:0000313" key="7">
    <source>
        <dbReference type="EMBL" id="EDO49900.1"/>
    </source>
</evidence>
<feature type="domain" description="RING-type" evidence="6">
    <location>
        <begin position="276"/>
        <end position="316"/>
    </location>
</feature>
<evidence type="ECO:0000313" key="8">
    <source>
        <dbReference type="Proteomes" id="UP000001593"/>
    </source>
</evidence>
<dbReference type="InterPro" id="IPR001841">
    <property type="entry name" value="Znf_RING"/>
</dbReference>
<keyword evidence="5" id="KW-0472">Membrane</keyword>
<dbReference type="PROSITE" id="PS00518">
    <property type="entry name" value="ZF_RING_1"/>
    <property type="match status" value="1"/>
</dbReference>
<organism evidence="7 8">
    <name type="scientific">Nematostella vectensis</name>
    <name type="common">Starlet sea anemone</name>
    <dbReference type="NCBI Taxonomy" id="45351"/>
    <lineage>
        <taxon>Eukaryota</taxon>
        <taxon>Metazoa</taxon>
        <taxon>Cnidaria</taxon>
        <taxon>Anthozoa</taxon>
        <taxon>Hexacorallia</taxon>
        <taxon>Actiniaria</taxon>
        <taxon>Edwardsiidae</taxon>
        <taxon>Nematostella</taxon>
    </lineage>
</organism>
<feature type="transmembrane region" description="Helical" evidence="5">
    <location>
        <begin position="197"/>
        <end position="216"/>
    </location>
</feature>
<dbReference type="GO" id="GO:0008270">
    <property type="term" value="F:zinc ion binding"/>
    <property type="evidence" value="ECO:0007669"/>
    <property type="project" value="UniProtKB-KW"/>
</dbReference>
<evidence type="ECO:0000256" key="1">
    <source>
        <dbReference type="ARBA" id="ARBA00022723"/>
    </source>
</evidence>
<keyword evidence="3" id="KW-0862">Zinc</keyword>
<gene>
    <name evidence="7" type="ORF">NEMVEDRAFT_v1g196290</name>
</gene>
<evidence type="ECO:0000256" key="2">
    <source>
        <dbReference type="ARBA" id="ARBA00022771"/>
    </source>
</evidence>
<keyword evidence="5" id="KW-1133">Transmembrane helix</keyword>
<dbReference type="InParanoid" id="A7RF56"/>
<dbReference type="PROSITE" id="PS50089">
    <property type="entry name" value="ZF_RING_2"/>
    <property type="match status" value="1"/>
</dbReference>
<protein>
    <recommendedName>
        <fullName evidence="6">RING-type domain-containing protein</fullName>
    </recommendedName>
</protein>
<dbReference type="HOGENOM" id="CLU_676707_0_0_1"/>
<dbReference type="Proteomes" id="UP000001593">
    <property type="component" value="Unassembled WGS sequence"/>
</dbReference>
<dbReference type="GO" id="GO:0005892">
    <property type="term" value="C:acetylcholine-gated channel complex"/>
    <property type="evidence" value="ECO:0007669"/>
    <property type="project" value="InterPro"/>
</dbReference>
<keyword evidence="2 4" id="KW-0863">Zinc-finger</keyword>
<name>A7RF56_NEMVE</name>
<dbReference type="OMA" id="LLCGHKY"/>
<evidence type="ECO:0000256" key="3">
    <source>
        <dbReference type="ARBA" id="ARBA00022833"/>
    </source>
</evidence>
<dbReference type="PANTHER" id="PTHR33748">
    <property type="entry name" value="PROTEIN CBG04600"/>
    <property type="match status" value="1"/>
</dbReference>
<feature type="transmembrane region" description="Helical" evidence="5">
    <location>
        <begin position="222"/>
        <end position="244"/>
    </location>
</feature>
<keyword evidence="5" id="KW-0812">Transmembrane</keyword>